<dbReference type="OrthoDB" id="1523735at2"/>
<keyword evidence="1" id="KW-0472">Membrane</keyword>
<keyword evidence="1" id="KW-0812">Transmembrane</keyword>
<dbReference type="InterPro" id="IPR032508">
    <property type="entry name" value="FecR_C"/>
</dbReference>
<dbReference type="InterPro" id="IPR006860">
    <property type="entry name" value="FecR"/>
</dbReference>
<dbReference type="STRING" id="1285928.SAMN04487894_10272"/>
<protein>
    <submittedName>
        <fullName evidence="4">FecR family protein</fullName>
    </submittedName>
</protein>
<dbReference type="PANTHER" id="PTHR30273">
    <property type="entry name" value="PERIPLASMIC SIGNAL SENSOR AND SIGMA FACTOR ACTIVATOR FECR-RELATED"/>
    <property type="match status" value="1"/>
</dbReference>
<dbReference type="Pfam" id="PF16344">
    <property type="entry name" value="FecR_C"/>
    <property type="match status" value="1"/>
</dbReference>
<organism evidence="4 5">
    <name type="scientific">Niabella drilacis (strain DSM 25811 / CCM 8410 / CCUG 62505 / LMG 26954 / E90)</name>
    <dbReference type="NCBI Taxonomy" id="1285928"/>
    <lineage>
        <taxon>Bacteria</taxon>
        <taxon>Pseudomonadati</taxon>
        <taxon>Bacteroidota</taxon>
        <taxon>Chitinophagia</taxon>
        <taxon>Chitinophagales</taxon>
        <taxon>Chitinophagaceae</taxon>
        <taxon>Niabella</taxon>
    </lineage>
</organism>
<dbReference type="Pfam" id="PF04773">
    <property type="entry name" value="FecR"/>
    <property type="match status" value="1"/>
</dbReference>
<feature type="domain" description="Protein FecR C-terminal" evidence="3">
    <location>
        <begin position="284"/>
        <end position="352"/>
    </location>
</feature>
<dbReference type="PIRSF" id="PIRSF018266">
    <property type="entry name" value="FecR"/>
    <property type="match status" value="1"/>
</dbReference>
<evidence type="ECO:0000259" key="3">
    <source>
        <dbReference type="Pfam" id="PF16344"/>
    </source>
</evidence>
<dbReference type="PANTHER" id="PTHR30273:SF2">
    <property type="entry name" value="PROTEIN FECR"/>
    <property type="match status" value="1"/>
</dbReference>
<dbReference type="FunFam" id="2.60.120.1440:FF:000001">
    <property type="entry name" value="Putative anti-sigma factor"/>
    <property type="match status" value="1"/>
</dbReference>
<evidence type="ECO:0000259" key="2">
    <source>
        <dbReference type="Pfam" id="PF04773"/>
    </source>
</evidence>
<dbReference type="Gene3D" id="3.55.50.30">
    <property type="match status" value="1"/>
</dbReference>
<evidence type="ECO:0000313" key="4">
    <source>
        <dbReference type="EMBL" id="SDC33509.1"/>
    </source>
</evidence>
<keyword evidence="1" id="KW-1133">Transmembrane helix</keyword>
<reference evidence="5" key="1">
    <citation type="submission" date="2016-10" db="EMBL/GenBank/DDBJ databases">
        <authorList>
            <person name="Varghese N."/>
            <person name="Submissions S."/>
        </authorList>
    </citation>
    <scope>NUCLEOTIDE SEQUENCE [LARGE SCALE GENOMIC DNA]</scope>
    <source>
        <strain evidence="5">DSM 25811 / CCM 8410 / LMG 26954 / E90</strain>
    </source>
</reference>
<accession>A0A1G6KQZ4</accession>
<keyword evidence="5" id="KW-1185">Reference proteome</keyword>
<gene>
    <name evidence="4" type="ORF">SAMN04487894_10272</name>
</gene>
<dbReference type="AlphaFoldDB" id="A0A1G6KQZ4"/>
<dbReference type="Proteomes" id="UP000198757">
    <property type="component" value="Unassembled WGS sequence"/>
</dbReference>
<evidence type="ECO:0000313" key="5">
    <source>
        <dbReference type="Proteomes" id="UP000198757"/>
    </source>
</evidence>
<feature type="domain" description="FecR protein" evidence="2">
    <location>
        <begin position="130"/>
        <end position="221"/>
    </location>
</feature>
<dbReference type="InterPro" id="IPR012373">
    <property type="entry name" value="Ferrdict_sens_TM"/>
</dbReference>
<sequence length="353" mass="40371">MDKKMEHRLIRLLGRKLSGDASSEELEELESILNRHPELQFFYDEMIKPARLEEEEKELAEQSYLSDLMHMELRGLRLHSPASPARQERLKSPRLAYRIAIAALFILAAGLTFVTLRGKKQAVPTGNETATAKGSKSTVKLPDGTVVMLNTNSRLKYDENFKKDQREVTLEGEAYFDVAHDAEHPFIIHTNTADITVLGTVFNVRSFRDGYFETALIKGKVSIHLKDEAEGNFVLKPGQKLVAQHQEIKHRDKRGAENKSSTVKIDSITVVDSLVAETSWIKDRLVFADKPFIEIAKELEQVFNVTIVFKSDRTKQYRYNGVFSDADLNEILRILDLSKPIDYYRQKDSIFIR</sequence>
<proteinExistence type="predicted"/>
<dbReference type="GO" id="GO:0016989">
    <property type="term" value="F:sigma factor antagonist activity"/>
    <property type="evidence" value="ECO:0007669"/>
    <property type="project" value="TreeGrafter"/>
</dbReference>
<name>A0A1G6KQZ4_NIADE</name>
<evidence type="ECO:0000256" key="1">
    <source>
        <dbReference type="SAM" id="Phobius"/>
    </source>
</evidence>
<dbReference type="Gene3D" id="2.60.120.1440">
    <property type="match status" value="1"/>
</dbReference>
<dbReference type="EMBL" id="FMZO01000002">
    <property type="protein sequence ID" value="SDC33509.1"/>
    <property type="molecule type" value="Genomic_DNA"/>
</dbReference>
<feature type="transmembrane region" description="Helical" evidence="1">
    <location>
        <begin position="95"/>
        <end position="116"/>
    </location>
</feature>